<evidence type="ECO:0000313" key="1">
    <source>
        <dbReference type="EMBL" id="KAJ8122476.1"/>
    </source>
</evidence>
<keyword evidence="2" id="KW-1185">Reference proteome</keyword>
<protein>
    <submittedName>
        <fullName evidence="1">Uncharacterized protein</fullName>
    </submittedName>
</protein>
<dbReference type="EMBL" id="JAPESX010000226">
    <property type="protein sequence ID" value="KAJ8122476.1"/>
    <property type="molecule type" value="Genomic_DNA"/>
</dbReference>
<gene>
    <name evidence="1" type="ORF">ONZ43_g1342</name>
</gene>
<reference evidence="1" key="1">
    <citation type="submission" date="2022-11" db="EMBL/GenBank/DDBJ databases">
        <title>Genome Sequence of Nemania bipapillata.</title>
        <authorList>
            <person name="Buettner E."/>
        </authorList>
    </citation>
    <scope>NUCLEOTIDE SEQUENCE</scope>
    <source>
        <strain evidence="1">CP14</strain>
    </source>
</reference>
<sequence length="217" mass="23392">MTGLEAPTIIGLVTGTINIVSALKTTYDAANNTQGLPQAFNEVAERLPLVRDTLQVTEDRLRALSPDEPTSSAIRTTVKEAHEKARKLEIIFQKCLPHEDASRLSRYVAALRILGKGNKVEVLMRGLLENVQDLANNQAIRAATAEQVSALARAVEAVGALEPSVSDDLIDLPSNAVRNHHSGSGDIYSAAGMAEVFNAKDNARQYRATTMNFGGQE</sequence>
<evidence type="ECO:0000313" key="2">
    <source>
        <dbReference type="Proteomes" id="UP001153334"/>
    </source>
</evidence>
<dbReference type="Proteomes" id="UP001153334">
    <property type="component" value="Unassembled WGS sequence"/>
</dbReference>
<organism evidence="1 2">
    <name type="scientific">Nemania bipapillata</name>
    <dbReference type="NCBI Taxonomy" id="110536"/>
    <lineage>
        <taxon>Eukaryota</taxon>
        <taxon>Fungi</taxon>
        <taxon>Dikarya</taxon>
        <taxon>Ascomycota</taxon>
        <taxon>Pezizomycotina</taxon>
        <taxon>Sordariomycetes</taxon>
        <taxon>Xylariomycetidae</taxon>
        <taxon>Xylariales</taxon>
        <taxon>Xylariaceae</taxon>
        <taxon>Nemania</taxon>
    </lineage>
</organism>
<accession>A0ACC2J519</accession>
<name>A0ACC2J519_9PEZI</name>
<proteinExistence type="predicted"/>
<comment type="caution">
    <text evidence="1">The sequence shown here is derived from an EMBL/GenBank/DDBJ whole genome shotgun (WGS) entry which is preliminary data.</text>
</comment>